<evidence type="ECO:0000256" key="1">
    <source>
        <dbReference type="SAM" id="MobiDB-lite"/>
    </source>
</evidence>
<evidence type="ECO:0000313" key="3">
    <source>
        <dbReference type="Proteomes" id="UP000527355"/>
    </source>
</evidence>
<sequence length="121" mass="13303">MVRSCPGPGPAQFLKSRYNHTQHGWVLPALKVPALLGSANTLLLAPHCLWGCRHVESVAPQNLHPVRHPHLFPLGQEEPSILGPKNQQGAEERELEEEQQEQLTAVQEALMQDPACLGALL</sequence>
<evidence type="ECO:0000313" key="2">
    <source>
        <dbReference type="EMBL" id="KAF6360180.1"/>
    </source>
</evidence>
<feature type="region of interest" description="Disordered" evidence="1">
    <location>
        <begin position="74"/>
        <end position="98"/>
    </location>
</feature>
<comment type="caution">
    <text evidence="2">The sequence shown here is derived from an EMBL/GenBank/DDBJ whole genome shotgun (WGS) entry which is preliminary data.</text>
</comment>
<organism evidence="2 3">
    <name type="scientific">Myotis myotis</name>
    <name type="common">Greater mouse-eared bat</name>
    <name type="synonym">Vespertilio myotis</name>
    <dbReference type="NCBI Taxonomy" id="51298"/>
    <lineage>
        <taxon>Eukaryota</taxon>
        <taxon>Metazoa</taxon>
        <taxon>Chordata</taxon>
        <taxon>Craniata</taxon>
        <taxon>Vertebrata</taxon>
        <taxon>Euteleostomi</taxon>
        <taxon>Mammalia</taxon>
        <taxon>Eutheria</taxon>
        <taxon>Laurasiatheria</taxon>
        <taxon>Chiroptera</taxon>
        <taxon>Yangochiroptera</taxon>
        <taxon>Vespertilionidae</taxon>
        <taxon>Myotis</taxon>
    </lineage>
</organism>
<name>A0A7J7YF93_MYOMY</name>
<reference evidence="2 3" key="1">
    <citation type="journal article" date="2020" name="Nature">
        <title>Six reference-quality genomes reveal evolution of bat adaptations.</title>
        <authorList>
            <person name="Jebb D."/>
            <person name="Huang Z."/>
            <person name="Pippel M."/>
            <person name="Hughes G.M."/>
            <person name="Lavrichenko K."/>
            <person name="Devanna P."/>
            <person name="Winkler S."/>
            <person name="Jermiin L.S."/>
            <person name="Skirmuntt E.C."/>
            <person name="Katzourakis A."/>
            <person name="Burkitt-Gray L."/>
            <person name="Ray D.A."/>
            <person name="Sullivan K.A.M."/>
            <person name="Roscito J.G."/>
            <person name="Kirilenko B.M."/>
            <person name="Davalos L.M."/>
            <person name="Corthals A.P."/>
            <person name="Power M.L."/>
            <person name="Jones G."/>
            <person name="Ransome R.D."/>
            <person name="Dechmann D.K.N."/>
            <person name="Locatelli A.G."/>
            <person name="Puechmaille S.J."/>
            <person name="Fedrigo O."/>
            <person name="Jarvis E.D."/>
            <person name="Hiller M."/>
            <person name="Vernes S.C."/>
            <person name="Myers E.W."/>
            <person name="Teeling E.C."/>
        </authorList>
    </citation>
    <scope>NUCLEOTIDE SEQUENCE [LARGE SCALE GENOMIC DNA]</scope>
    <source>
        <strain evidence="2">MMyoMyo1</strain>
        <tissue evidence="2">Flight muscle</tissue>
    </source>
</reference>
<gene>
    <name evidence="2" type="ORF">mMyoMyo1_011132</name>
</gene>
<proteinExistence type="predicted"/>
<dbReference type="Proteomes" id="UP000527355">
    <property type="component" value="Unassembled WGS sequence"/>
</dbReference>
<accession>A0A7J7YF93</accession>
<dbReference type="EMBL" id="JABWUV010000004">
    <property type="protein sequence ID" value="KAF6360180.1"/>
    <property type="molecule type" value="Genomic_DNA"/>
</dbReference>
<keyword evidence="3" id="KW-1185">Reference proteome</keyword>
<protein>
    <submittedName>
        <fullName evidence="2">Uncharacterized protein</fullName>
    </submittedName>
</protein>
<dbReference type="AlphaFoldDB" id="A0A7J7YF93"/>